<accession>A0ABW3N8G2</accession>
<evidence type="ECO:0000313" key="3">
    <source>
        <dbReference type="Proteomes" id="UP001597013"/>
    </source>
</evidence>
<dbReference type="Proteomes" id="UP001597013">
    <property type="component" value="Unassembled WGS sequence"/>
</dbReference>
<gene>
    <name evidence="2" type="ORF">ACFQ1Q_11095</name>
</gene>
<evidence type="ECO:0000313" key="2">
    <source>
        <dbReference type="EMBL" id="MFD1063792.1"/>
    </source>
</evidence>
<protein>
    <submittedName>
        <fullName evidence="2">Type IX secretion system membrane protein PorP/SprF</fullName>
    </submittedName>
</protein>
<evidence type="ECO:0000256" key="1">
    <source>
        <dbReference type="SAM" id="SignalP"/>
    </source>
</evidence>
<proteinExistence type="predicted"/>
<dbReference type="Pfam" id="PF11751">
    <property type="entry name" value="PorP_SprF"/>
    <property type="match status" value="1"/>
</dbReference>
<feature type="chain" id="PRO_5045064166" evidence="1">
    <location>
        <begin position="22"/>
        <end position="305"/>
    </location>
</feature>
<dbReference type="EMBL" id="JBHTJL010000015">
    <property type="protein sequence ID" value="MFD1063792.1"/>
    <property type="molecule type" value="Genomic_DNA"/>
</dbReference>
<dbReference type="NCBIfam" id="TIGR03519">
    <property type="entry name" value="T9SS_PorP_fam"/>
    <property type="match status" value="1"/>
</dbReference>
<reference evidence="3" key="1">
    <citation type="journal article" date="2019" name="Int. J. Syst. Evol. Microbiol.">
        <title>The Global Catalogue of Microorganisms (GCM) 10K type strain sequencing project: providing services to taxonomists for standard genome sequencing and annotation.</title>
        <authorList>
            <consortium name="The Broad Institute Genomics Platform"/>
            <consortium name="The Broad Institute Genome Sequencing Center for Infectious Disease"/>
            <person name="Wu L."/>
            <person name="Ma J."/>
        </authorList>
    </citation>
    <scope>NUCLEOTIDE SEQUENCE [LARGE SCALE GENOMIC DNA]</scope>
    <source>
        <strain evidence="3">CCUG 62215</strain>
    </source>
</reference>
<name>A0ABW3N8G2_9FLAO</name>
<dbReference type="InterPro" id="IPR019861">
    <property type="entry name" value="PorP/SprF_Bacteroidetes"/>
</dbReference>
<organism evidence="2 3">
    <name type="scientific">Winogradskyella litorisediminis</name>
    <dbReference type="NCBI Taxonomy" id="1156618"/>
    <lineage>
        <taxon>Bacteria</taxon>
        <taxon>Pseudomonadati</taxon>
        <taxon>Bacteroidota</taxon>
        <taxon>Flavobacteriia</taxon>
        <taxon>Flavobacteriales</taxon>
        <taxon>Flavobacteriaceae</taxon>
        <taxon>Winogradskyella</taxon>
    </lineage>
</organism>
<dbReference type="RefSeq" id="WP_386131299.1">
    <property type="nucleotide sequence ID" value="NZ_JBHTJL010000015.1"/>
</dbReference>
<keyword evidence="3" id="KW-1185">Reference proteome</keyword>
<keyword evidence="1" id="KW-0732">Signal</keyword>
<sequence length="305" mass="34373">MKLNKIYGIAFLLLITSVTFAQQLPQFTQYMFNTISINPAYAGSRETLSVVGLHRSQWVGLEGGPQTQTLSIHAPLRNENVGLGLSVINDELGFENFQYVYADVSYTIQTGINSELAFGLKGGVTAYNLDADYQQSQANDPLIFGFQDRLDFNVGAGVYWHSERWYLGLSAPRILNNDYSGDGQFEALERVSYYFTGGYVFDLSENIKLKPSALVKATNGAPLSFDVSANFLFNEKFWIGGGYRINEQTSALGGIIDFQVSKQFRVGYAYEYELSDLRNFNSGTHEVLIIFELWKSRRIKSPRYF</sequence>
<feature type="signal peptide" evidence="1">
    <location>
        <begin position="1"/>
        <end position="21"/>
    </location>
</feature>
<comment type="caution">
    <text evidence="2">The sequence shown here is derived from an EMBL/GenBank/DDBJ whole genome shotgun (WGS) entry which is preliminary data.</text>
</comment>